<accession>A0A1V4B0R7</accession>
<dbReference type="EMBL" id="UGHF01000001">
    <property type="protein sequence ID" value="STO60797.1"/>
    <property type="molecule type" value="Genomic_DNA"/>
</dbReference>
<dbReference type="AlphaFoldDB" id="A0A1V4B0R7"/>
<reference evidence="2 3" key="1">
    <citation type="submission" date="2018-06" db="EMBL/GenBank/DDBJ databases">
        <authorList>
            <consortium name="Pathogen Informatics"/>
            <person name="Doyle S."/>
        </authorList>
    </citation>
    <scope>NUCLEOTIDE SEQUENCE [LARGE SCALE GENOMIC DNA]</scope>
    <source>
        <strain evidence="2 3">NCTC1659</strain>
    </source>
</reference>
<dbReference type="PANTHER" id="PTHR43404:SF2">
    <property type="entry name" value="LIPOPOLYSACCHARIDE CHOLINEPHOSPHOTRANSFERASE LICD"/>
    <property type="match status" value="1"/>
</dbReference>
<feature type="domain" description="LicD/FKTN/FKRP nucleotidyltransferase" evidence="1">
    <location>
        <begin position="27"/>
        <end position="245"/>
    </location>
</feature>
<organism evidence="2 3">
    <name type="scientific">Canicola haemoglobinophilus</name>
    <dbReference type="NCBI Taxonomy" id="733"/>
    <lineage>
        <taxon>Bacteria</taxon>
        <taxon>Pseudomonadati</taxon>
        <taxon>Pseudomonadota</taxon>
        <taxon>Gammaproteobacteria</taxon>
        <taxon>Pasteurellales</taxon>
        <taxon>Pasteurellaceae</taxon>
        <taxon>Canicola</taxon>
    </lineage>
</organism>
<dbReference type="InterPro" id="IPR052942">
    <property type="entry name" value="LPS_cholinephosphotransferase"/>
</dbReference>
<proteinExistence type="predicted"/>
<evidence type="ECO:0000259" key="1">
    <source>
        <dbReference type="Pfam" id="PF04991"/>
    </source>
</evidence>
<evidence type="ECO:0000313" key="2">
    <source>
        <dbReference type="EMBL" id="STO60797.1"/>
    </source>
</evidence>
<dbReference type="RefSeq" id="WP_078218656.1">
    <property type="nucleotide sequence ID" value="NZ_MUXZ01000018.1"/>
</dbReference>
<dbReference type="InterPro" id="IPR007074">
    <property type="entry name" value="LicD/FKTN/FKRP_NTP_transf"/>
</dbReference>
<sequence length="278" mass="33574">MIKGKNISLKELQMISLNILEYFHNICEEHNIKYSLGGGTLIGAIRHQGFIPWDDDIDVYMLWSEYQKFVSVWNKFNHDYYQLSPIETFDGDVAGEMAKIYDMRTYLAERHRSSHIFIDIFVLDYVPSDLDLLYKSMKKHRRLKLRFSSLKKRFYRAKDNSLMKKIFGKLAQFFYQKMQTNLSWLRENYNEKNSENIGLFLSDYGGWQKSYMPKEYFSKFEKVKFEDKYFYVTKNYHEHLTDYYGNYMQLPPENERMPKHGTWNMECILEGISQEKFL</sequence>
<name>A0A1V4B0R7_9PAST</name>
<keyword evidence="3" id="KW-1185">Reference proteome</keyword>
<dbReference type="Proteomes" id="UP000254329">
    <property type="component" value="Unassembled WGS sequence"/>
</dbReference>
<evidence type="ECO:0000313" key="3">
    <source>
        <dbReference type="Proteomes" id="UP000254329"/>
    </source>
</evidence>
<gene>
    <name evidence="2" type="ORF">NCTC1659_02098</name>
</gene>
<dbReference type="PANTHER" id="PTHR43404">
    <property type="entry name" value="LIPOPOLYSACCHARIDE CHOLINEPHOSPHOTRANSFERASE LICD"/>
    <property type="match status" value="1"/>
</dbReference>
<dbReference type="Pfam" id="PF04991">
    <property type="entry name" value="LicD"/>
    <property type="match status" value="1"/>
</dbReference>
<dbReference type="GO" id="GO:0009100">
    <property type="term" value="P:glycoprotein metabolic process"/>
    <property type="evidence" value="ECO:0007669"/>
    <property type="project" value="UniProtKB-ARBA"/>
</dbReference>
<protein>
    <submittedName>
        <fullName evidence="2">LicD family protein</fullName>
    </submittedName>
</protein>
<dbReference type="STRING" id="733.B0186_06995"/>